<accession>A0ABT9NI26</accession>
<sequence length="373" mass="40408">MENVGVDNVSQSTPLASAPQFENAWIDRHIWYHATPEEVPTTEAAVELISHLARHDIDVTTMPGLSADDDPDYVAAVMERAGRRGIVVLPDVSAGMFAVRGAAGFGADERFGILSQWFEKGARGVDLGTEEVSDGDADGGGRIADRGGSADGELAVGGESADSGGHVHAGWDVRELQAWVKFTDDDAVLSINFRGPSFDAVADHALDDYFDVVRFEVASAPQLDAANYSQQALASFQMFRAGGTLPSWNATWEVLDRIPGRLSRSALLLATCYMPGMIHFEKDVQLQSPSTRHALRFRESLGMYKANILIDTAKVDDGFVFLANDHVTMLLNFGPHPYEIPNDGRVLVSSMIALPENGPNLVVPPGEAAWIWR</sequence>
<protein>
    <submittedName>
        <fullName evidence="2">Uncharacterized protein</fullName>
    </submittedName>
</protein>
<dbReference type="RefSeq" id="WP_307683215.1">
    <property type="nucleotide sequence ID" value="NZ_JAUSQX010000001.1"/>
</dbReference>
<dbReference type="Proteomes" id="UP001243212">
    <property type="component" value="Unassembled WGS sequence"/>
</dbReference>
<proteinExistence type="predicted"/>
<evidence type="ECO:0000256" key="1">
    <source>
        <dbReference type="SAM" id="MobiDB-lite"/>
    </source>
</evidence>
<comment type="caution">
    <text evidence="2">The sequence shown here is derived from an EMBL/GenBank/DDBJ whole genome shotgun (WGS) entry which is preliminary data.</text>
</comment>
<reference evidence="2 3" key="1">
    <citation type="submission" date="2023-07" db="EMBL/GenBank/DDBJ databases">
        <title>Sequencing the genomes of 1000 actinobacteria strains.</title>
        <authorList>
            <person name="Klenk H.-P."/>
        </authorList>
    </citation>
    <scope>NUCLEOTIDE SEQUENCE [LARGE SCALE GENOMIC DNA]</scope>
    <source>
        <strain evidence="2 3">DSM 17163</strain>
    </source>
</reference>
<keyword evidence="3" id="KW-1185">Reference proteome</keyword>
<name>A0ABT9NI26_9ACTO</name>
<organism evidence="2 3">
    <name type="scientific">Trueperella bonasi</name>
    <dbReference type="NCBI Taxonomy" id="312286"/>
    <lineage>
        <taxon>Bacteria</taxon>
        <taxon>Bacillati</taxon>
        <taxon>Actinomycetota</taxon>
        <taxon>Actinomycetes</taxon>
        <taxon>Actinomycetales</taxon>
        <taxon>Actinomycetaceae</taxon>
        <taxon>Trueperella</taxon>
    </lineage>
</organism>
<gene>
    <name evidence="2" type="ORF">J2S70_001619</name>
</gene>
<feature type="region of interest" description="Disordered" evidence="1">
    <location>
        <begin position="129"/>
        <end position="161"/>
    </location>
</feature>
<dbReference type="EMBL" id="JAUSQX010000001">
    <property type="protein sequence ID" value="MDP9807037.1"/>
    <property type="molecule type" value="Genomic_DNA"/>
</dbReference>
<evidence type="ECO:0000313" key="3">
    <source>
        <dbReference type="Proteomes" id="UP001243212"/>
    </source>
</evidence>
<evidence type="ECO:0000313" key="2">
    <source>
        <dbReference type="EMBL" id="MDP9807037.1"/>
    </source>
</evidence>